<evidence type="ECO:0000313" key="7">
    <source>
        <dbReference type="EMBL" id="GAU08583.1"/>
    </source>
</evidence>
<organism evidence="7 8">
    <name type="scientific">Desulfoplanes formicivorans</name>
    <dbReference type="NCBI Taxonomy" id="1592317"/>
    <lineage>
        <taxon>Bacteria</taxon>
        <taxon>Pseudomonadati</taxon>
        <taxon>Thermodesulfobacteriota</taxon>
        <taxon>Desulfovibrionia</taxon>
        <taxon>Desulfovibrionales</taxon>
        <taxon>Desulfoplanaceae</taxon>
        <taxon>Desulfoplanes</taxon>
    </lineage>
</organism>
<dbReference type="PANTHER" id="PTHR43255">
    <property type="entry name" value="IRON-SULFUR-BINDING OXIDOREDUCTASE FADF-RELATED-RELATED"/>
    <property type="match status" value="1"/>
</dbReference>
<comment type="caution">
    <text evidence="7">The sequence shown here is derived from an EMBL/GenBank/DDBJ whole genome shotgun (WGS) entry which is preliminary data.</text>
</comment>
<dbReference type="GO" id="GO:0051539">
    <property type="term" value="F:4 iron, 4 sulfur cluster binding"/>
    <property type="evidence" value="ECO:0007669"/>
    <property type="project" value="UniProtKB-KW"/>
</dbReference>
<dbReference type="GO" id="GO:0016491">
    <property type="term" value="F:oxidoreductase activity"/>
    <property type="evidence" value="ECO:0007669"/>
    <property type="project" value="UniProtKB-KW"/>
</dbReference>
<dbReference type="InterPro" id="IPR051460">
    <property type="entry name" value="HdrC_iron-sulfur_subunit"/>
</dbReference>
<dbReference type="EMBL" id="BDFE01000015">
    <property type="protein sequence ID" value="GAU08583.1"/>
    <property type="molecule type" value="Genomic_DNA"/>
</dbReference>
<dbReference type="Gene3D" id="1.10.1060.10">
    <property type="entry name" value="Alpha-helical ferredoxin"/>
    <property type="match status" value="1"/>
</dbReference>
<evidence type="ECO:0000256" key="3">
    <source>
        <dbReference type="ARBA" id="ARBA00023002"/>
    </source>
</evidence>
<sequence>MPAIKIDQDKIKEAVQTIVDLGGDGIRNCVQCGACSAVCPGVKAGFPVLCRLLIRKILNGQLEETIEEVSTWGCQSCNRCTEVCPQGVRPQEVVFAYRRYQAGELAMSASAFGPQMSLYETGHAVTTDATAANREKVGLNPVPPTALQNKAAQKEIQTLLDESPMADLGIF</sequence>
<dbReference type="PROSITE" id="PS00198">
    <property type="entry name" value="4FE4S_FER_1"/>
    <property type="match status" value="2"/>
</dbReference>
<keyword evidence="2" id="KW-0479">Metal-binding</keyword>
<dbReference type="GO" id="GO:0046872">
    <property type="term" value="F:metal ion binding"/>
    <property type="evidence" value="ECO:0007669"/>
    <property type="project" value="UniProtKB-KW"/>
</dbReference>
<keyword evidence="8" id="KW-1185">Reference proteome</keyword>
<proteinExistence type="predicted"/>
<dbReference type="InterPro" id="IPR009051">
    <property type="entry name" value="Helical_ferredxn"/>
</dbReference>
<keyword evidence="3" id="KW-0560">Oxidoreductase</keyword>
<dbReference type="RefSeq" id="WP_069858214.1">
    <property type="nucleotide sequence ID" value="NZ_BDFE01000015.1"/>
</dbReference>
<dbReference type="PROSITE" id="PS51379">
    <property type="entry name" value="4FE4S_FER_2"/>
    <property type="match status" value="2"/>
</dbReference>
<reference evidence="8" key="1">
    <citation type="submission" date="2016-06" db="EMBL/GenBank/DDBJ databases">
        <title>Draft genome sequence of Desulfoplanes formicivorans strain Pf12B.</title>
        <authorList>
            <person name="Watanabe M."/>
            <person name="Kojima H."/>
            <person name="Fukui M."/>
        </authorList>
    </citation>
    <scope>NUCLEOTIDE SEQUENCE [LARGE SCALE GENOMIC DNA]</scope>
    <source>
        <strain evidence="8">Pf12B</strain>
    </source>
</reference>
<dbReference type="InterPro" id="IPR017896">
    <property type="entry name" value="4Fe4S_Fe-S-bd"/>
</dbReference>
<dbReference type="Proteomes" id="UP000095200">
    <property type="component" value="Unassembled WGS sequence"/>
</dbReference>
<evidence type="ECO:0000256" key="2">
    <source>
        <dbReference type="ARBA" id="ARBA00022723"/>
    </source>
</evidence>
<feature type="domain" description="4Fe-4S ferredoxin-type" evidence="6">
    <location>
        <begin position="15"/>
        <end position="40"/>
    </location>
</feature>
<evidence type="ECO:0000256" key="1">
    <source>
        <dbReference type="ARBA" id="ARBA00022485"/>
    </source>
</evidence>
<dbReference type="PANTHER" id="PTHR43255:SF1">
    <property type="entry name" value="IRON-SULFUR-BINDING OXIDOREDUCTASE FADF-RELATED"/>
    <property type="match status" value="1"/>
</dbReference>
<dbReference type="STRING" id="1592317.DPF_1296"/>
<accession>A0A194AGX8</accession>
<keyword evidence="1" id="KW-0004">4Fe-4S</keyword>
<dbReference type="InterPro" id="IPR017900">
    <property type="entry name" value="4Fe4S_Fe_S_CS"/>
</dbReference>
<dbReference type="OrthoDB" id="9769677at2"/>
<keyword evidence="4" id="KW-0408">Iron</keyword>
<name>A0A194AGX8_9BACT</name>
<dbReference type="SUPFAM" id="SSF46548">
    <property type="entry name" value="alpha-helical ferredoxin"/>
    <property type="match status" value="1"/>
</dbReference>
<dbReference type="GO" id="GO:0005886">
    <property type="term" value="C:plasma membrane"/>
    <property type="evidence" value="ECO:0007669"/>
    <property type="project" value="TreeGrafter"/>
</dbReference>
<dbReference type="AlphaFoldDB" id="A0A194AGX8"/>
<dbReference type="Pfam" id="PF13237">
    <property type="entry name" value="Fer4_10"/>
    <property type="match status" value="1"/>
</dbReference>
<evidence type="ECO:0000313" key="8">
    <source>
        <dbReference type="Proteomes" id="UP000095200"/>
    </source>
</evidence>
<keyword evidence="5" id="KW-0411">Iron-sulfur</keyword>
<evidence type="ECO:0000256" key="5">
    <source>
        <dbReference type="ARBA" id="ARBA00023014"/>
    </source>
</evidence>
<evidence type="ECO:0000256" key="4">
    <source>
        <dbReference type="ARBA" id="ARBA00023004"/>
    </source>
</evidence>
<protein>
    <submittedName>
        <fullName evidence="7">Heterodisulfide reductase</fullName>
    </submittedName>
</protein>
<gene>
    <name evidence="7" type="ORF">DPF_1296</name>
</gene>
<feature type="domain" description="4Fe-4S ferredoxin-type" evidence="6">
    <location>
        <begin position="65"/>
        <end position="94"/>
    </location>
</feature>
<evidence type="ECO:0000259" key="6">
    <source>
        <dbReference type="PROSITE" id="PS51379"/>
    </source>
</evidence>